<evidence type="ECO:0000256" key="2">
    <source>
        <dbReference type="ARBA" id="ARBA00022475"/>
    </source>
</evidence>
<sequence length="147" mass="16261">MLLFFAIAIIATTDRLTKTLALMKSASVSVLPAGLLSFEPGINKFGPLGITVPYYLFFILAVVLLIVLGGLFWHETSSVNRALLLGIIFGIVSNSYDRMRFGYIIDVFRLAGGLSFNLADVLIVFGVVVILIRYRWPKQMAKATRTE</sequence>
<keyword evidence="2" id="KW-1003">Cell membrane</keyword>
<dbReference type="GO" id="GO:0006508">
    <property type="term" value="P:proteolysis"/>
    <property type="evidence" value="ECO:0007669"/>
    <property type="project" value="UniProtKB-KW"/>
</dbReference>
<evidence type="ECO:0000256" key="3">
    <source>
        <dbReference type="ARBA" id="ARBA00022670"/>
    </source>
</evidence>
<accession>A0A1F7UTB8</accession>
<keyword evidence="6" id="KW-0378">Hydrolase</keyword>
<reference evidence="11 12" key="1">
    <citation type="journal article" date="2016" name="Nat. Commun.">
        <title>Thousands of microbial genomes shed light on interconnected biogeochemical processes in an aquifer system.</title>
        <authorList>
            <person name="Anantharaman K."/>
            <person name="Brown C.T."/>
            <person name="Hug L.A."/>
            <person name="Sharon I."/>
            <person name="Castelle C.J."/>
            <person name="Probst A.J."/>
            <person name="Thomas B.C."/>
            <person name="Singh A."/>
            <person name="Wilkins M.J."/>
            <person name="Karaoz U."/>
            <person name="Brodie E.L."/>
            <person name="Williams K.H."/>
            <person name="Hubbard S.S."/>
            <person name="Banfield J.F."/>
        </authorList>
    </citation>
    <scope>NUCLEOTIDE SEQUENCE [LARGE SCALE GENOMIC DNA]</scope>
</reference>
<organism evidence="11 12">
    <name type="scientific">Candidatus Uhrbacteria bacterium RIFCSPLOWO2_01_FULL_47_25</name>
    <dbReference type="NCBI Taxonomy" id="1802402"/>
    <lineage>
        <taxon>Bacteria</taxon>
        <taxon>Candidatus Uhriibacteriota</taxon>
    </lineage>
</organism>
<feature type="transmembrane region" description="Helical" evidence="10">
    <location>
        <begin position="79"/>
        <end position="96"/>
    </location>
</feature>
<evidence type="ECO:0000256" key="10">
    <source>
        <dbReference type="SAM" id="Phobius"/>
    </source>
</evidence>
<evidence type="ECO:0000256" key="8">
    <source>
        <dbReference type="ARBA" id="ARBA00023136"/>
    </source>
</evidence>
<keyword evidence="3" id="KW-0645">Protease</keyword>
<dbReference type="InterPro" id="IPR001872">
    <property type="entry name" value="Peptidase_A8"/>
</dbReference>
<dbReference type="AlphaFoldDB" id="A0A1F7UTB8"/>
<evidence type="ECO:0000256" key="9">
    <source>
        <dbReference type="RuleBase" id="RU004181"/>
    </source>
</evidence>
<keyword evidence="4 10" id="KW-0812">Transmembrane</keyword>
<dbReference type="EMBL" id="MGEK01000027">
    <property type="protein sequence ID" value="OGL81531.1"/>
    <property type="molecule type" value="Genomic_DNA"/>
</dbReference>
<evidence type="ECO:0000313" key="11">
    <source>
        <dbReference type="EMBL" id="OGL81531.1"/>
    </source>
</evidence>
<comment type="caution">
    <text evidence="11">The sequence shown here is derived from an EMBL/GenBank/DDBJ whole genome shotgun (WGS) entry which is preliminary data.</text>
</comment>
<dbReference type="Proteomes" id="UP000176846">
    <property type="component" value="Unassembled WGS sequence"/>
</dbReference>
<evidence type="ECO:0000256" key="4">
    <source>
        <dbReference type="ARBA" id="ARBA00022692"/>
    </source>
</evidence>
<evidence type="ECO:0000256" key="7">
    <source>
        <dbReference type="ARBA" id="ARBA00022989"/>
    </source>
</evidence>
<evidence type="ECO:0000256" key="1">
    <source>
        <dbReference type="ARBA" id="ARBA00006139"/>
    </source>
</evidence>
<dbReference type="GO" id="GO:0016020">
    <property type="term" value="C:membrane"/>
    <property type="evidence" value="ECO:0007669"/>
    <property type="project" value="InterPro"/>
</dbReference>
<proteinExistence type="inferred from homology"/>
<comment type="similarity">
    <text evidence="1 9">Belongs to the peptidase A8 family.</text>
</comment>
<evidence type="ECO:0000313" key="12">
    <source>
        <dbReference type="Proteomes" id="UP000176846"/>
    </source>
</evidence>
<protein>
    <submittedName>
        <fullName evidence="11">Uncharacterized protein</fullName>
    </submittedName>
</protein>
<evidence type="ECO:0000256" key="5">
    <source>
        <dbReference type="ARBA" id="ARBA00022750"/>
    </source>
</evidence>
<name>A0A1F7UTB8_9BACT</name>
<feature type="transmembrane region" description="Helical" evidence="10">
    <location>
        <begin position="54"/>
        <end position="72"/>
    </location>
</feature>
<keyword evidence="5" id="KW-0064">Aspartyl protease</keyword>
<dbReference type="PANTHER" id="PTHR33695">
    <property type="entry name" value="LIPOPROTEIN SIGNAL PEPTIDASE"/>
    <property type="match status" value="1"/>
</dbReference>
<gene>
    <name evidence="11" type="ORF">A2936_01680</name>
</gene>
<feature type="transmembrane region" description="Helical" evidence="10">
    <location>
        <begin position="108"/>
        <end position="132"/>
    </location>
</feature>
<dbReference type="PRINTS" id="PR00781">
    <property type="entry name" value="LIPOSIGPTASE"/>
</dbReference>
<evidence type="ECO:0000256" key="6">
    <source>
        <dbReference type="ARBA" id="ARBA00022801"/>
    </source>
</evidence>
<keyword evidence="7 10" id="KW-1133">Transmembrane helix</keyword>
<keyword evidence="8 10" id="KW-0472">Membrane</keyword>
<dbReference type="PANTHER" id="PTHR33695:SF1">
    <property type="entry name" value="LIPOPROTEIN SIGNAL PEPTIDASE"/>
    <property type="match status" value="1"/>
</dbReference>
<dbReference type="Pfam" id="PF01252">
    <property type="entry name" value="Peptidase_A8"/>
    <property type="match status" value="1"/>
</dbReference>
<dbReference type="GO" id="GO:0004190">
    <property type="term" value="F:aspartic-type endopeptidase activity"/>
    <property type="evidence" value="ECO:0007669"/>
    <property type="project" value="UniProtKB-KW"/>
</dbReference>